<feature type="domain" description="PD-(D/E)XK endonuclease-like" evidence="1">
    <location>
        <begin position="610"/>
        <end position="877"/>
    </location>
</feature>
<name>M1WSA6_PSEP2</name>
<protein>
    <recommendedName>
        <fullName evidence="1">PD-(D/E)XK endonuclease-like domain-containing protein</fullName>
    </recommendedName>
</protein>
<gene>
    <name evidence="2" type="ordered locus">BN4_20007</name>
</gene>
<evidence type="ECO:0000313" key="2">
    <source>
        <dbReference type="EMBL" id="CCH50069.1"/>
    </source>
</evidence>
<dbReference type="BioCyc" id="DPIE1322246:BN4_RS14270-MONOMER"/>
<dbReference type="PATRIC" id="fig|879567.3.peg.3049"/>
<proteinExistence type="predicted"/>
<dbReference type="Proteomes" id="UP000011724">
    <property type="component" value="Chromosome"/>
</dbReference>
<evidence type="ECO:0000259" key="1">
    <source>
        <dbReference type="Pfam" id="PF12705"/>
    </source>
</evidence>
<reference evidence="2 3" key="1">
    <citation type="journal article" date="2013" name="PLoS ONE">
        <title>The first genomic and proteomic characterization of a deep-sea sulfate reducer: insights into the piezophilic lifestyle of Desulfovibrio piezophilus.</title>
        <authorList>
            <person name="Pradel N."/>
            <person name="Ji B."/>
            <person name="Gimenez G."/>
            <person name="Talla E."/>
            <person name="Lenoble P."/>
            <person name="Garel M."/>
            <person name="Tamburini C."/>
            <person name="Fourquet P."/>
            <person name="Lebrun R."/>
            <person name="Bertin P."/>
            <person name="Denis Y."/>
            <person name="Pophillat M."/>
            <person name="Barbe V."/>
            <person name="Ollivier B."/>
            <person name="Dolla A."/>
        </authorList>
    </citation>
    <scope>NUCLEOTIDE SEQUENCE [LARGE SCALE GENOMIC DNA]</scope>
    <source>
        <strain evidence="3">DSM 10523 / SB164P1</strain>
    </source>
</reference>
<accession>M1WSA6</accession>
<dbReference type="Gene3D" id="3.90.320.10">
    <property type="match status" value="1"/>
</dbReference>
<dbReference type="STRING" id="1322246.BN4_20007"/>
<dbReference type="Pfam" id="PF12705">
    <property type="entry name" value="PDDEXK_1"/>
    <property type="match status" value="1"/>
</dbReference>
<dbReference type="InterPro" id="IPR011604">
    <property type="entry name" value="PDDEXK-like_dom_sf"/>
</dbReference>
<dbReference type="HOGENOM" id="CLU_015152_0_0_7"/>
<dbReference type="KEGG" id="dpi:BN4_20007"/>
<dbReference type="AlphaFoldDB" id="M1WSA6"/>
<organism evidence="2 3">
    <name type="scientific">Pseudodesulfovibrio piezophilus (strain DSM 21447 / JCM 15486 / C1TLV30)</name>
    <name type="common">Desulfovibrio piezophilus</name>
    <dbReference type="NCBI Taxonomy" id="1322246"/>
    <lineage>
        <taxon>Bacteria</taxon>
        <taxon>Pseudomonadati</taxon>
        <taxon>Thermodesulfobacteriota</taxon>
        <taxon>Desulfovibrionia</taxon>
        <taxon>Desulfovibrionales</taxon>
        <taxon>Desulfovibrionaceae</taxon>
    </lineage>
</organism>
<dbReference type="InterPro" id="IPR038726">
    <property type="entry name" value="PDDEXK_AddAB-type"/>
</dbReference>
<sequence length="882" mass="96388">MKIHVGYHFDGGSFPDELGTDVAAEGVITTGPLGLISILETRLGLVGPKPGQPIRIARYLAAMETRCKMGDPFYKKSFEADGWSSARSLLALRDQLRLSGWDGSDMGGSARLADMVALEKESDILPGLAERIEEILGALATYGISGISEIALNGHEQVEWPSCWRRLFAALEAADVSIDVVQPEYSSGTSSDLELLHRALCAQDIGDAAFQADGSLICLSASTALEAADALGAWLSAEETTEGTVAIVAESVTEVLDAAMRRYGLPRPGGGGRSQWRAALQLLPLGLGIHWAPFDPQRYLEFLTAPICPLHPAMAGRLVRALEKSPGLGGKQWLGALAKCEEWAKKRENADELLEALRFWTEVKRVSPHAGLDVETIRTVCQRLSDWSAKGARSREGGLMGAVSGMALELAEAARATGRQAIPKSQLDRMLDSVIGGGAAVADRAEASPWVVLSHPGQIGGNIDTVIWWNFSMTGLPSGRLPWTNGEVEALSKAGVHMDDVDLQRNLELSSWQQVACNAGKRLVLVMPEQDGGEPLAPHPFWENIVAAMNLSEETDIPAMTISASQLRRGNGALLERSISLDPLPENAALEFQEAWQAPKDVIERRKKESPSGMSQLIKCPLAWVLNHVLKISATGSPTLAEGNQLIGSFCHSIVEDLINESRCWKPEDAVARAMTLFESRLKEMAASYLLPGMETKREQLRYGLRRAVFDLFNRIEGAKLSIVESEREVERIDAGGQTYRGYVDISLEDTKGNPVVWDMKWTNKSKYRREELEKGIALQLAAYCWMLDKDDLPAFGAYYMLAQAQLISSSAPWLPPEDVVDSDLKATWEMVRERYDAIIDRLMTGDVEAVAPSDDGEEKEFDFGTGCFFCDYAMVCGVGYE</sequence>
<dbReference type="OrthoDB" id="1488830at2"/>
<reference evidence="3" key="2">
    <citation type="journal article" date="2013" name="Stand. Genomic Sci.">
        <title>Complete genome sequence of Desulfocapsa sulfexigens, a marine deltaproteobacterium specialized in disproportionating inorganic sulfur compounds.</title>
        <authorList>
            <person name="Finster K.W."/>
            <person name="Kjeldsen K.U."/>
            <person name="Kube M."/>
            <person name="Reinhardt R."/>
            <person name="Mussmann M."/>
            <person name="Amann R."/>
            <person name="Schreiber L."/>
        </authorList>
    </citation>
    <scope>NUCLEOTIDE SEQUENCE [LARGE SCALE GENOMIC DNA]</scope>
    <source>
        <strain evidence="3">DSM 10523 / SB164P1</strain>
    </source>
</reference>
<evidence type="ECO:0000313" key="3">
    <source>
        <dbReference type="Proteomes" id="UP000011724"/>
    </source>
</evidence>
<dbReference type="RefSeq" id="WP_015416111.1">
    <property type="nucleotide sequence ID" value="NC_020409.1"/>
</dbReference>
<keyword evidence="3" id="KW-1185">Reference proteome</keyword>
<dbReference type="eggNOG" id="COG2887">
    <property type="taxonomic scope" value="Bacteria"/>
</dbReference>
<dbReference type="EMBL" id="FO203427">
    <property type="protein sequence ID" value="CCH50069.1"/>
    <property type="molecule type" value="Genomic_DNA"/>
</dbReference>